<feature type="compositionally biased region" description="Basic and acidic residues" evidence="1">
    <location>
        <begin position="128"/>
        <end position="155"/>
    </location>
</feature>
<keyword evidence="3" id="KW-0732">Signal</keyword>
<feature type="transmembrane region" description="Helical" evidence="2">
    <location>
        <begin position="421"/>
        <end position="443"/>
    </location>
</feature>
<keyword evidence="2" id="KW-0472">Membrane</keyword>
<feature type="region of interest" description="Disordered" evidence="1">
    <location>
        <begin position="117"/>
        <end position="224"/>
    </location>
</feature>
<feature type="compositionally biased region" description="Acidic residues" evidence="1">
    <location>
        <begin position="170"/>
        <end position="181"/>
    </location>
</feature>
<dbReference type="EMBL" id="CADEPM010000002">
    <property type="protein sequence ID" value="CAB3399917.1"/>
    <property type="molecule type" value="Genomic_DNA"/>
</dbReference>
<name>A0A8S1EI59_9PELO</name>
<proteinExistence type="predicted"/>
<dbReference type="Proteomes" id="UP000494206">
    <property type="component" value="Unassembled WGS sequence"/>
</dbReference>
<reference evidence="4 5" key="1">
    <citation type="submission" date="2020-04" db="EMBL/GenBank/DDBJ databases">
        <authorList>
            <person name="Laetsch R D."/>
            <person name="Stevens L."/>
            <person name="Kumar S."/>
            <person name="Blaxter L. M."/>
        </authorList>
    </citation>
    <scope>NUCLEOTIDE SEQUENCE [LARGE SCALE GENOMIC DNA]</scope>
</reference>
<evidence type="ECO:0000256" key="2">
    <source>
        <dbReference type="SAM" id="Phobius"/>
    </source>
</evidence>
<protein>
    <recommendedName>
        <fullName evidence="6">G-protein coupled receptors family 1 profile domain-containing protein</fullName>
    </recommendedName>
</protein>
<keyword evidence="2" id="KW-1133">Transmembrane helix</keyword>
<dbReference type="OrthoDB" id="5803839at2759"/>
<feature type="compositionally biased region" description="Acidic residues" evidence="1">
    <location>
        <begin position="199"/>
        <end position="213"/>
    </location>
</feature>
<feature type="compositionally biased region" description="Acidic residues" evidence="1">
    <location>
        <begin position="118"/>
        <end position="127"/>
    </location>
</feature>
<keyword evidence="5" id="KW-1185">Reference proteome</keyword>
<evidence type="ECO:0000313" key="5">
    <source>
        <dbReference type="Proteomes" id="UP000494206"/>
    </source>
</evidence>
<evidence type="ECO:0008006" key="6">
    <source>
        <dbReference type="Google" id="ProtNLM"/>
    </source>
</evidence>
<organism evidence="4 5">
    <name type="scientific">Caenorhabditis bovis</name>
    <dbReference type="NCBI Taxonomy" id="2654633"/>
    <lineage>
        <taxon>Eukaryota</taxon>
        <taxon>Metazoa</taxon>
        <taxon>Ecdysozoa</taxon>
        <taxon>Nematoda</taxon>
        <taxon>Chromadorea</taxon>
        <taxon>Rhabditida</taxon>
        <taxon>Rhabditina</taxon>
        <taxon>Rhabditomorpha</taxon>
        <taxon>Rhabditoidea</taxon>
        <taxon>Rhabditidae</taxon>
        <taxon>Peloderinae</taxon>
        <taxon>Caenorhabditis</taxon>
    </lineage>
</organism>
<evidence type="ECO:0000256" key="3">
    <source>
        <dbReference type="SAM" id="SignalP"/>
    </source>
</evidence>
<sequence length="467" mass="55423">MGSKWYCFLFWFCYRFTLACLAHFNWCLSIYTNCAYFTMWKSYDLLWFWMHLILCSCFPQLRPENYLIVWTNLIIKKCTRYPDYTFKQLYYALYTTSRSAHFTKRLMSRKEKKGVIELDSDSDEEEAKNEPEIARRGNSRKDLERSEIQMRKVEAIPEIEERETVVKFEEPEDQDDDEEANENTPLRPPRRPKTKTAEQEDDETIEIVVEDQDKESPTTSDSKWKSFIPNQVIKFLPRQISSTPSIGSKISEGANSTFSKVTSLFKNRRNSTESEPGNEIEVLRPDYSNKYDIHDESKRLAREKRDRKALRARIRYELRMQLKLDAANERKRKKVTDAIELLLQLLRMMASFAMLIGTIRKTFIPAQFKYLRPGQHAYDNYELIILFRCTAFLDIAMFWMNVSYAYCLQWQLCCRLGCIRFLMWATILGILSVGVMLVPMTYAMDELDLSWCRFRPNTTLAQYQPSW</sequence>
<feature type="signal peptide" evidence="3">
    <location>
        <begin position="1"/>
        <end position="19"/>
    </location>
</feature>
<accession>A0A8S1EI59</accession>
<gene>
    <name evidence="4" type="ORF">CBOVIS_LOCUS2962</name>
</gene>
<feature type="chain" id="PRO_5035803608" description="G-protein coupled receptors family 1 profile domain-containing protein" evidence="3">
    <location>
        <begin position="20"/>
        <end position="467"/>
    </location>
</feature>
<feature type="transmembrane region" description="Helical" evidence="2">
    <location>
        <begin position="341"/>
        <end position="359"/>
    </location>
</feature>
<feature type="transmembrane region" description="Helical" evidence="2">
    <location>
        <begin position="380"/>
        <end position="401"/>
    </location>
</feature>
<evidence type="ECO:0000313" key="4">
    <source>
        <dbReference type="EMBL" id="CAB3399917.1"/>
    </source>
</evidence>
<comment type="caution">
    <text evidence="4">The sequence shown here is derived from an EMBL/GenBank/DDBJ whole genome shotgun (WGS) entry which is preliminary data.</text>
</comment>
<evidence type="ECO:0000256" key="1">
    <source>
        <dbReference type="SAM" id="MobiDB-lite"/>
    </source>
</evidence>
<dbReference type="AlphaFoldDB" id="A0A8S1EI59"/>
<keyword evidence="2" id="KW-0812">Transmembrane</keyword>